<feature type="domain" description="PIN" evidence="5">
    <location>
        <begin position="3"/>
        <end position="114"/>
    </location>
</feature>
<reference evidence="6 7" key="1">
    <citation type="submission" date="2019-03" db="EMBL/GenBank/DDBJ databases">
        <title>Genomics of glacier-inhabiting Cryobacterium strains.</title>
        <authorList>
            <person name="Liu Q."/>
            <person name="Xin Y.-H."/>
        </authorList>
    </citation>
    <scope>NUCLEOTIDE SEQUENCE [LARGE SCALE GENOMIC DNA]</scope>
    <source>
        <strain evidence="6 7">CGMCC 1.10440</strain>
    </source>
</reference>
<evidence type="ECO:0000259" key="5">
    <source>
        <dbReference type="Pfam" id="PF01850"/>
    </source>
</evidence>
<evidence type="ECO:0000256" key="2">
    <source>
        <dbReference type="ARBA" id="ARBA00022723"/>
    </source>
</evidence>
<keyword evidence="1" id="KW-0540">Nuclease</keyword>
<comment type="caution">
    <text evidence="6">The sequence shown here is derived from an EMBL/GenBank/DDBJ whole genome shotgun (WGS) entry which is preliminary data.</text>
</comment>
<dbReference type="RefSeq" id="WP_104095618.1">
    <property type="nucleotide sequence ID" value="NZ_JACHBP010000001.1"/>
</dbReference>
<dbReference type="OrthoDB" id="286092at2"/>
<evidence type="ECO:0000256" key="3">
    <source>
        <dbReference type="ARBA" id="ARBA00022801"/>
    </source>
</evidence>
<evidence type="ECO:0000256" key="1">
    <source>
        <dbReference type="ARBA" id="ARBA00022722"/>
    </source>
</evidence>
<dbReference type="InterPro" id="IPR029060">
    <property type="entry name" value="PIN-like_dom_sf"/>
</dbReference>
<dbReference type="SUPFAM" id="SSF88723">
    <property type="entry name" value="PIN domain-like"/>
    <property type="match status" value="1"/>
</dbReference>
<keyword evidence="4" id="KW-0460">Magnesium</keyword>
<accession>A0A4R8VBI5</accession>
<protein>
    <submittedName>
        <fullName evidence="6">Type II toxin-antitoxin system VapC family toxin</fullName>
    </submittedName>
</protein>
<dbReference type="Gene3D" id="3.40.50.1010">
    <property type="entry name" value="5'-nuclease"/>
    <property type="match status" value="1"/>
</dbReference>
<organism evidence="6 7">
    <name type="scientific">Terrimesophilobacter mesophilus</name>
    <dbReference type="NCBI Taxonomy" id="433647"/>
    <lineage>
        <taxon>Bacteria</taxon>
        <taxon>Bacillati</taxon>
        <taxon>Actinomycetota</taxon>
        <taxon>Actinomycetes</taxon>
        <taxon>Micrococcales</taxon>
        <taxon>Microbacteriaceae</taxon>
        <taxon>Terrimesophilobacter</taxon>
    </lineage>
</organism>
<dbReference type="GO" id="GO:0004518">
    <property type="term" value="F:nuclease activity"/>
    <property type="evidence" value="ECO:0007669"/>
    <property type="project" value="UniProtKB-KW"/>
</dbReference>
<keyword evidence="2" id="KW-0479">Metal-binding</keyword>
<proteinExistence type="predicted"/>
<dbReference type="GO" id="GO:0046872">
    <property type="term" value="F:metal ion binding"/>
    <property type="evidence" value="ECO:0007669"/>
    <property type="project" value="UniProtKB-KW"/>
</dbReference>
<keyword evidence="3" id="KW-0378">Hydrolase</keyword>
<evidence type="ECO:0000256" key="4">
    <source>
        <dbReference type="ARBA" id="ARBA00022842"/>
    </source>
</evidence>
<keyword evidence="7" id="KW-1185">Reference proteome</keyword>
<dbReference type="GO" id="GO:0016787">
    <property type="term" value="F:hydrolase activity"/>
    <property type="evidence" value="ECO:0007669"/>
    <property type="project" value="UniProtKB-KW"/>
</dbReference>
<evidence type="ECO:0000313" key="6">
    <source>
        <dbReference type="EMBL" id="TFB79746.1"/>
    </source>
</evidence>
<dbReference type="Pfam" id="PF01850">
    <property type="entry name" value="PIN"/>
    <property type="match status" value="1"/>
</dbReference>
<sequence>MSVVLDSWAIMRLLEGAEPAASRVQEQLDSGTATMSWINLGEVLYVLIRSVGSDAANATVNDLEKQLDATLPDRATILEAAAIKARYRMSYADAFAAATAVRLEFPLWTGDPELTLAEVPWTTVNPSS</sequence>
<dbReference type="AlphaFoldDB" id="A0A4R8VBI5"/>
<evidence type="ECO:0000313" key="7">
    <source>
        <dbReference type="Proteomes" id="UP000298488"/>
    </source>
</evidence>
<dbReference type="InterPro" id="IPR002716">
    <property type="entry name" value="PIN_dom"/>
</dbReference>
<dbReference type="EMBL" id="SOFI01000003">
    <property type="protein sequence ID" value="TFB79746.1"/>
    <property type="molecule type" value="Genomic_DNA"/>
</dbReference>
<name>A0A4R8VBI5_9MICO</name>
<dbReference type="Proteomes" id="UP000298488">
    <property type="component" value="Unassembled WGS sequence"/>
</dbReference>
<gene>
    <name evidence="6" type="ORF">E3N84_06640</name>
</gene>